<dbReference type="SMART" id="SM00225">
    <property type="entry name" value="BTB"/>
    <property type="match status" value="1"/>
</dbReference>
<dbReference type="OrthoDB" id="2367075at2759"/>
<dbReference type="Proteomes" id="UP000541558">
    <property type="component" value="Unassembled WGS sequence"/>
</dbReference>
<name>A0A8H5CEK6_9AGAR</name>
<organism evidence="2 3">
    <name type="scientific">Ephemerocybe angulata</name>
    <dbReference type="NCBI Taxonomy" id="980116"/>
    <lineage>
        <taxon>Eukaryota</taxon>
        <taxon>Fungi</taxon>
        <taxon>Dikarya</taxon>
        <taxon>Basidiomycota</taxon>
        <taxon>Agaricomycotina</taxon>
        <taxon>Agaricomycetes</taxon>
        <taxon>Agaricomycetidae</taxon>
        <taxon>Agaricales</taxon>
        <taxon>Agaricineae</taxon>
        <taxon>Psathyrellaceae</taxon>
        <taxon>Ephemerocybe</taxon>
    </lineage>
</organism>
<evidence type="ECO:0000313" key="3">
    <source>
        <dbReference type="Proteomes" id="UP000541558"/>
    </source>
</evidence>
<comment type="caution">
    <text evidence="2">The sequence shown here is derived from an EMBL/GenBank/DDBJ whole genome shotgun (WGS) entry which is preliminary data.</text>
</comment>
<dbReference type="Pfam" id="PF00651">
    <property type="entry name" value="BTB"/>
    <property type="match status" value="1"/>
</dbReference>
<evidence type="ECO:0000313" key="2">
    <source>
        <dbReference type="EMBL" id="KAF5340326.1"/>
    </source>
</evidence>
<feature type="domain" description="BTB" evidence="1">
    <location>
        <begin position="30"/>
        <end position="134"/>
    </location>
</feature>
<evidence type="ECO:0000259" key="1">
    <source>
        <dbReference type="SMART" id="SM00225"/>
    </source>
</evidence>
<gene>
    <name evidence="2" type="ORF">D9611_007969</name>
</gene>
<reference evidence="2 3" key="1">
    <citation type="journal article" date="2020" name="ISME J.">
        <title>Uncovering the hidden diversity of litter-decomposition mechanisms in mushroom-forming fungi.</title>
        <authorList>
            <person name="Floudas D."/>
            <person name="Bentzer J."/>
            <person name="Ahren D."/>
            <person name="Johansson T."/>
            <person name="Persson P."/>
            <person name="Tunlid A."/>
        </authorList>
    </citation>
    <scope>NUCLEOTIDE SEQUENCE [LARGE SCALE GENOMIC DNA]</scope>
    <source>
        <strain evidence="2 3">CBS 175.51</strain>
    </source>
</reference>
<protein>
    <recommendedName>
        <fullName evidence="1">BTB domain-containing protein</fullName>
    </recommendedName>
</protein>
<dbReference type="Gene3D" id="3.30.710.10">
    <property type="entry name" value="Potassium Channel Kv1.1, Chain A"/>
    <property type="match status" value="1"/>
</dbReference>
<sequence length="286" mass="32063">MWPKPAQSSLWSVDSAPASTKERQFYFDPTCVVIQVESKVYRVPRYRLERFSDIFKDMFNLPPANEKEGKSDEHPIVLEGCASFQFESLLSIMFPESIKPDVTREQLLAALELAFMWEMAEVTQFIHETLSSQPISPLRKIVLGLKYSPDFEDFLKEGCIAFVRETVSNGLPSRDDISDLGWDTYGKLMYAKEELILLRGCLTVPSSTARCALPGCLQVNGIQRKSPLEIKCLGSDHVGMRKTVPDIYLGSLKDSKIVLRDPYGNSGEEIWTTLAPLVGRKAGAGT</sequence>
<dbReference type="AlphaFoldDB" id="A0A8H5CEK6"/>
<dbReference type="EMBL" id="JAACJK010000004">
    <property type="protein sequence ID" value="KAF5340326.1"/>
    <property type="molecule type" value="Genomic_DNA"/>
</dbReference>
<keyword evidence="3" id="KW-1185">Reference proteome</keyword>
<dbReference type="InterPro" id="IPR011333">
    <property type="entry name" value="SKP1/BTB/POZ_sf"/>
</dbReference>
<dbReference type="SUPFAM" id="SSF54695">
    <property type="entry name" value="POZ domain"/>
    <property type="match status" value="1"/>
</dbReference>
<dbReference type="InterPro" id="IPR000210">
    <property type="entry name" value="BTB/POZ_dom"/>
</dbReference>
<accession>A0A8H5CEK6</accession>
<proteinExistence type="predicted"/>